<name>A0A8J3QF51_9ACTN</name>
<proteinExistence type="predicted"/>
<reference evidence="3" key="1">
    <citation type="submission" date="2021-01" db="EMBL/GenBank/DDBJ databases">
        <title>Whole genome shotgun sequence of Rhizocola hellebori NBRC 109834.</title>
        <authorList>
            <person name="Komaki H."/>
            <person name="Tamura T."/>
        </authorList>
    </citation>
    <scope>NUCLEOTIDE SEQUENCE</scope>
    <source>
        <strain evidence="3">NBRC 109834</strain>
    </source>
</reference>
<feature type="compositionally biased region" description="Polar residues" evidence="1">
    <location>
        <begin position="60"/>
        <end position="71"/>
    </location>
</feature>
<feature type="transmembrane region" description="Helical" evidence="2">
    <location>
        <begin position="37"/>
        <end position="58"/>
    </location>
</feature>
<keyword evidence="2" id="KW-0472">Membrane</keyword>
<organism evidence="3 4">
    <name type="scientific">Rhizocola hellebori</name>
    <dbReference type="NCBI Taxonomy" id="1392758"/>
    <lineage>
        <taxon>Bacteria</taxon>
        <taxon>Bacillati</taxon>
        <taxon>Actinomycetota</taxon>
        <taxon>Actinomycetes</taxon>
        <taxon>Micromonosporales</taxon>
        <taxon>Micromonosporaceae</taxon>
        <taxon>Rhizocola</taxon>
    </lineage>
</organism>
<feature type="region of interest" description="Disordered" evidence="1">
    <location>
        <begin position="60"/>
        <end position="79"/>
    </location>
</feature>
<sequence>MDLKEQFDATIGHTPATSIDVDATMTRMRRRMWTVRGTAAAMTVGLAAAGAMLAWPMLANTQQPSPNSGQQRAELPAAATPETEQAIAARLTGAVQAKLGALLPGATLVPNWAGHDAAVVYPERPVAVPTTLPWNQMRAQADVQDQLGTGFVDVLIGRTTADPNATDYCLPEGAIARQGTTQATTWAGECSVRAPMGYPLGIFASCAEYDEVLDGEDTCTEQTTAAGDHVVMLRGTHQFRVDVARADGTAVIVMSGSRAHAGGTRPTPSLTIEQMVALATDPGLAL</sequence>
<protein>
    <submittedName>
        <fullName evidence="3">Uncharacterized protein</fullName>
    </submittedName>
</protein>
<evidence type="ECO:0000256" key="1">
    <source>
        <dbReference type="SAM" id="MobiDB-lite"/>
    </source>
</evidence>
<keyword evidence="2" id="KW-0812">Transmembrane</keyword>
<keyword evidence="2" id="KW-1133">Transmembrane helix</keyword>
<accession>A0A8J3QF51</accession>
<comment type="caution">
    <text evidence="3">The sequence shown here is derived from an EMBL/GenBank/DDBJ whole genome shotgun (WGS) entry which is preliminary data.</text>
</comment>
<dbReference type="EMBL" id="BONY01000075">
    <property type="protein sequence ID" value="GIH09738.1"/>
    <property type="molecule type" value="Genomic_DNA"/>
</dbReference>
<dbReference type="Proteomes" id="UP000612899">
    <property type="component" value="Unassembled WGS sequence"/>
</dbReference>
<evidence type="ECO:0000313" key="3">
    <source>
        <dbReference type="EMBL" id="GIH09738.1"/>
    </source>
</evidence>
<keyword evidence="4" id="KW-1185">Reference proteome</keyword>
<evidence type="ECO:0000256" key="2">
    <source>
        <dbReference type="SAM" id="Phobius"/>
    </source>
</evidence>
<dbReference type="AlphaFoldDB" id="A0A8J3QF51"/>
<evidence type="ECO:0000313" key="4">
    <source>
        <dbReference type="Proteomes" id="UP000612899"/>
    </source>
</evidence>
<gene>
    <name evidence="3" type="ORF">Rhe02_78050</name>
</gene>
<dbReference type="RefSeq" id="WP_203913470.1">
    <property type="nucleotide sequence ID" value="NZ_BONY01000075.1"/>
</dbReference>